<accession>A0A510J7J4</accession>
<sequence>MGEIIDYEQPTKYIVNSTQYDNKFKIPVLTAGQTFILGYTNEIEGIYKASKENPVIIFDDFTASNHWVDFEFKVKSSAMKILKSKNQFVNLRYCYHYIKTINFDVTEHKRIWISKYSQLEIPIPPLETQEKVVKILDKFDTLINDLSQGLPKEIELRQNQYEYYREKLLDFPKEN</sequence>
<evidence type="ECO:0000313" key="5">
    <source>
        <dbReference type="EMBL" id="BBM35242.1"/>
    </source>
</evidence>
<evidence type="ECO:0000259" key="4">
    <source>
        <dbReference type="Pfam" id="PF01420"/>
    </source>
</evidence>
<dbReference type="GO" id="GO:0009307">
    <property type="term" value="P:DNA restriction-modification system"/>
    <property type="evidence" value="ECO:0007669"/>
    <property type="project" value="UniProtKB-KW"/>
</dbReference>
<dbReference type="STRING" id="714315.GCA_000516535_00162"/>
<dbReference type="AlphaFoldDB" id="A0A510J7J4"/>
<dbReference type="InterPro" id="IPR051212">
    <property type="entry name" value="Type-I_RE_S_subunit"/>
</dbReference>
<dbReference type="InterPro" id="IPR044946">
    <property type="entry name" value="Restrct_endonuc_typeI_TRD_sf"/>
</dbReference>
<dbReference type="Gene3D" id="3.90.220.20">
    <property type="entry name" value="DNA methylase specificity domains"/>
    <property type="match status" value="1"/>
</dbReference>
<dbReference type="InterPro" id="IPR000055">
    <property type="entry name" value="Restrct_endonuc_typeI_TRD"/>
</dbReference>
<feature type="domain" description="Type I restriction modification DNA specificity" evidence="4">
    <location>
        <begin position="2"/>
        <end position="155"/>
    </location>
</feature>
<reference evidence="5 6" key="1">
    <citation type="submission" date="2019-07" db="EMBL/GenBank/DDBJ databases">
        <title>Complete Genome Sequence of Leptotrichia goodfellowii Strain JCM 16774.</title>
        <authorList>
            <person name="Watanabe S."/>
            <person name="Cui L."/>
        </authorList>
    </citation>
    <scope>NUCLEOTIDE SEQUENCE [LARGE SCALE GENOMIC DNA]</scope>
    <source>
        <strain evidence="5 6">JCM16774</strain>
    </source>
</reference>
<dbReference type="CDD" id="cd17274">
    <property type="entry name" value="RMtype1_S_Eco540ANI-TRD1-CR1_like"/>
    <property type="match status" value="1"/>
</dbReference>
<evidence type="ECO:0000256" key="2">
    <source>
        <dbReference type="ARBA" id="ARBA00022747"/>
    </source>
</evidence>
<proteinExistence type="inferred from homology"/>
<dbReference type="GO" id="GO:0003677">
    <property type="term" value="F:DNA binding"/>
    <property type="evidence" value="ECO:0007669"/>
    <property type="project" value="UniProtKB-KW"/>
</dbReference>
<dbReference type="Pfam" id="PF01420">
    <property type="entry name" value="Methylase_S"/>
    <property type="match status" value="1"/>
</dbReference>
<name>A0A510J7J4_9FUSO</name>
<dbReference type="EMBL" id="AP019822">
    <property type="protein sequence ID" value="BBM35242.1"/>
    <property type="molecule type" value="Genomic_DNA"/>
</dbReference>
<evidence type="ECO:0000256" key="3">
    <source>
        <dbReference type="ARBA" id="ARBA00023125"/>
    </source>
</evidence>
<dbReference type="KEGG" id="lgo:JCM16774_0149"/>
<organism evidence="5 6">
    <name type="scientific">Pseudoleptotrichia goodfellowii</name>
    <dbReference type="NCBI Taxonomy" id="157692"/>
    <lineage>
        <taxon>Bacteria</taxon>
        <taxon>Fusobacteriati</taxon>
        <taxon>Fusobacteriota</taxon>
        <taxon>Fusobacteriia</taxon>
        <taxon>Fusobacteriales</taxon>
        <taxon>Leptotrichiaceae</taxon>
        <taxon>Pseudoleptotrichia</taxon>
    </lineage>
</organism>
<dbReference type="SUPFAM" id="SSF116734">
    <property type="entry name" value="DNA methylase specificity domain"/>
    <property type="match status" value="1"/>
</dbReference>
<dbReference type="PANTHER" id="PTHR43140:SF1">
    <property type="entry name" value="TYPE I RESTRICTION ENZYME ECOKI SPECIFICITY SUBUNIT"/>
    <property type="match status" value="1"/>
</dbReference>
<keyword evidence="3" id="KW-0238">DNA-binding</keyword>
<keyword evidence="2" id="KW-0680">Restriction system</keyword>
<evidence type="ECO:0000256" key="1">
    <source>
        <dbReference type="ARBA" id="ARBA00010923"/>
    </source>
</evidence>
<comment type="similarity">
    <text evidence="1">Belongs to the type-I restriction system S methylase family.</text>
</comment>
<dbReference type="Proteomes" id="UP000321606">
    <property type="component" value="Chromosome"/>
</dbReference>
<gene>
    <name evidence="5" type="ORF">JCM16774_0149</name>
</gene>
<protein>
    <submittedName>
        <fullName evidence="5">Type I restriction enzyme subunit S</fullName>
    </submittedName>
</protein>
<dbReference type="PANTHER" id="PTHR43140">
    <property type="entry name" value="TYPE-1 RESTRICTION ENZYME ECOKI SPECIFICITY PROTEIN"/>
    <property type="match status" value="1"/>
</dbReference>
<evidence type="ECO:0000313" key="6">
    <source>
        <dbReference type="Proteomes" id="UP000321606"/>
    </source>
</evidence>